<keyword evidence="7" id="KW-1185">Reference proteome</keyword>
<evidence type="ECO:0000313" key="7">
    <source>
        <dbReference type="Proteomes" id="UP000309215"/>
    </source>
</evidence>
<keyword evidence="3" id="KW-0067">ATP-binding</keyword>
<reference evidence="6 7" key="1">
    <citation type="submission" date="2019-04" db="EMBL/GenBank/DDBJ databases">
        <authorList>
            <person name="Li Y."/>
            <person name="Wang J."/>
        </authorList>
    </citation>
    <scope>NUCLEOTIDE SEQUENCE [LARGE SCALE GENOMIC DNA]</scope>
    <source>
        <strain evidence="6 7">DSM 14668</strain>
    </source>
</reference>
<dbReference type="InterPro" id="IPR003714">
    <property type="entry name" value="PhoH"/>
</dbReference>
<dbReference type="Gene3D" id="3.40.50.300">
    <property type="entry name" value="P-loop containing nucleotide triphosphate hydrolases"/>
    <property type="match status" value="1"/>
</dbReference>
<dbReference type="PANTHER" id="PTHR30473">
    <property type="entry name" value="PROTEIN PHOH"/>
    <property type="match status" value="1"/>
</dbReference>
<dbReference type="RefSeq" id="WP_136934934.1">
    <property type="nucleotide sequence ID" value="NZ_SSMQ01000075.1"/>
</dbReference>
<comment type="caution">
    <text evidence="6">The sequence shown here is derived from an EMBL/GenBank/DDBJ whole genome shotgun (WGS) entry which is preliminary data.</text>
</comment>
<evidence type="ECO:0000256" key="4">
    <source>
        <dbReference type="ARBA" id="ARBA00046345"/>
    </source>
</evidence>
<dbReference type="PANTHER" id="PTHR30473:SF2">
    <property type="entry name" value="PIN DOMAIN-CONTAINING PROTEIN"/>
    <property type="match status" value="1"/>
</dbReference>
<dbReference type="Proteomes" id="UP000309215">
    <property type="component" value="Unassembled WGS sequence"/>
</dbReference>
<dbReference type="SMART" id="SM00670">
    <property type="entry name" value="PINc"/>
    <property type="match status" value="1"/>
</dbReference>
<name>A0A4U1IUL6_9BACT</name>
<evidence type="ECO:0000256" key="2">
    <source>
        <dbReference type="ARBA" id="ARBA00022741"/>
    </source>
</evidence>
<dbReference type="SUPFAM" id="SSF88723">
    <property type="entry name" value="PIN domain-like"/>
    <property type="match status" value="1"/>
</dbReference>
<dbReference type="GO" id="GO:0005829">
    <property type="term" value="C:cytosol"/>
    <property type="evidence" value="ECO:0007669"/>
    <property type="project" value="TreeGrafter"/>
</dbReference>
<dbReference type="CDD" id="cd09883">
    <property type="entry name" value="PIN_VapC_PhoHL-ATPase"/>
    <property type="match status" value="1"/>
</dbReference>
<sequence length="441" mass="48187">MRKNYVLDANVLLHDPHAIFKFEDNDLIIPIYAIEEIDQFKREGSERGRNARTIARLLDGLRSAAGALSVGVPLERGGSLRIAIPERRPNALVGLDSKSQDLAILQVAIDVRDKDKGKPTIFVTMDTNLRIRADALGVTSETYESQSAPDTENELSVLEVEVPGTDVDLFFQNGFVAAPHPSALYPNVGVLLRDEASATHTALGRYDASKGQVVALRTPRDGVMGVRPRNKEQAYALDLLLDDTIRLVTLIGKAGTGKTLLALAAGLKRTVEDGVYSRMLVSRPVMPLGRDLGFLPGDVDEKLNPWMQPIFDNLEFLFTSGASRGKNVDGRGFVQLLESGIVQVEPLTYIRGRSLPHQYLIVDEAQNLTPHEVKTIITRAGEGTKIILTGDPHQIDNPYVDHASNGLSVVADRFKQEQIAGHVVLAKGERSELAELAANLL</sequence>
<organism evidence="6 7">
    <name type="scientific">Polyangium fumosum</name>
    <dbReference type="NCBI Taxonomy" id="889272"/>
    <lineage>
        <taxon>Bacteria</taxon>
        <taxon>Pseudomonadati</taxon>
        <taxon>Myxococcota</taxon>
        <taxon>Polyangia</taxon>
        <taxon>Polyangiales</taxon>
        <taxon>Polyangiaceae</taxon>
        <taxon>Polyangium</taxon>
    </lineage>
</organism>
<dbReference type="InterPro" id="IPR051451">
    <property type="entry name" value="PhoH2-like"/>
</dbReference>
<dbReference type="Pfam" id="PF02562">
    <property type="entry name" value="PhoH"/>
    <property type="match status" value="1"/>
</dbReference>
<dbReference type="Gene3D" id="3.40.50.1010">
    <property type="entry name" value="5'-nuclease"/>
    <property type="match status" value="1"/>
</dbReference>
<dbReference type="SUPFAM" id="SSF52540">
    <property type="entry name" value="P-loop containing nucleoside triphosphate hydrolases"/>
    <property type="match status" value="1"/>
</dbReference>
<feature type="domain" description="PIN" evidence="5">
    <location>
        <begin position="3"/>
        <end position="131"/>
    </location>
</feature>
<gene>
    <name evidence="6" type="ORF">E8A74_42885</name>
</gene>
<comment type="similarity">
    <text evidence="4">In the N-terminal section; belongs to the PINc/VapC protein family.</text>
</comment>
<dbReference type="Pfam" id="PF13638">
    <property type="entry name" value="PIN_4"/>
    <property type="match status" value="1"/>
</dbReference>
<dbReference type="OrthoDB" id="9766527at2"/>
<evidence type="ECO:0000256" key="1">
    <source>
        <dbReference type="ARBA" id="ARBA00010393"/>
    </source>
</evidence>
<dbReference type="InterPro" id="IPR029060">
    <property type="entry name" value="PIN-like_dom_sf"/>
</dbReference>
<dbReference type="InterPro" id="IPR002716">
    <property type="entry name" value="PIN_dom"/>
</dbReference>
<comment type="similarity">
    <text evidence="1">Belongs to the PhoH family.</text>
</comment>
<dbReference type="EMBL" id="SSMQ01000075">
    <property type="protein sequence ID" value="TKC98082.1"/>
    <property type="molecule type" value="Genomic_DNA"/>
</dbReference>
<evidence type="ECO:0000313" key="6">
    <source>
        <dbReference type="EMBL" id="TKC98082.1"/>
    </source>
</evidence>
<dbReference type="GO" id="GO:0005524">
    <property type="term" value="F:ATP binding"/>
    <property type="evidence" value="ECO:0007669"/>
    <property type="project" value="UniProtKB-KW"/>
</dbReference>
<dbReference type="AlphaFoldDB" id="A0A4U1IUL6"/>
<evidence type="ECO:0000256" key="3">
    <source>
        <dbReference type="ARBA" id="ARBA00022840"/>
    </source>
</evidence>
<evidence type="ECO:0000259" key="5">
    <source>
        <dbReference type="SMART" id="SM00670"/>
    </source>
</evidence>
<protein>
    <submittedName>
        <fullName evidence="6">PhoH family protein</fullName>
    </submittedName>
</protein>
<accession>A0A4U1IUL6</accession>
<dbReference type="FunFam" id="3.40.50.300:FF:000013">
    <property type="entry name" value="PhoH family ATPase"/>
    <property type="match status" value="1"/>
</dbReference>
<proteinExistence type="inferred from homology"/>
<keyword evidence="2" id="KW-0547">Nucleotide-binding</keyword>
<dbReference type="InterPro" id="IPR027417">
    <property type="entry name" value="P-loop_NTPase"/>
</dbReference>